<feature type="transmembrane region" description="Helical" evidence="1">
    <location>
        <begin position="111"/>
        <end position="134"/>
    </location>
</feature>
<proteinExistence type="predicted"/>
<protein>
    <recommendedName>
        <fullName evidence="5">Mid2 domain-containing protein</fullName>
    </recommendedName>
</protein>
<keyword evidence="4" id="KW-1185">Reference proteome</keyword>
<keyword evidence="1" id="KW-0812">Transmembrane</keyword>
<evidence type="ECO:0008006" key="5">
    <source>
        <dbReference type="Google" id="ProtNLM"/>
    </source>
</evidence>
<evidence type="ECO:0000256" key="1">
    <source>
        <dbReference type="SAM" id="Phobius"/>
    </source>
</evidence>
<reference evidence="3" key="1">
    <citation type="submission" date="2023-06" db="EMBL/GenBank/DDBJ databases">
        <authorList>
            <consortium name="Lawrence Berkeley National Laboratory"/>
            <person name="Ahrendt S."/>
            <person name="Sahu N."/>
            <person name="Indic B."/>
            <person name="Wong-Bajracharya J."/>
            <person name="Merenyi Z."/>
            <person name="Ke H.-M."/>
            <person name="Monk M."/>
            <person name="Kocsube S."/>
            <person name="Drula E."/>
            <person name="Lipzen A."/>
            <person name="Balint B."/>
            <person name="Henrissat B."/>
            <person name="Andreopoulos B."/>
            <person name="Martin F.M."/>
            <person name="Harder C.B."/>
            <person name="Rigling D."/>
            <person name="Ford K.L."/>
            <person name="Foster G.D."/>
            <person name="Pangilinan J."/>
            <person name="Papanicolaou A."/>
            <person name="Barry K."/>
            <person name="LaButti K."/>
            <person name="Viragh M."/>
            <person name="Koriabine M."/>
            <person name="Yan M."/>
            <person name="Riley R."/>
            <person name="Champramary S."/>
            <person name="Plett K.L."/>
            <person name="Tsai I.J."/>
            <person name="Slot J."/>
            <person name="Sipos G."/>
            <person name="Plett J."/>
            <person name="Nagy L.G."/>
            <person name="Grigoriev I.V."/>
        </authorList>
    </citation>
    <scope>NUCLEOTIDE SEQUENCE</scope>
    <source>
        <strain evidence="3">ICMP 16352</strain>
    </source>
</reference>
<keyword evidence="1" id="KW-0472">Membrane</keyword>
<feature type="chain" id="PRO_5041458642" description="Mid2 domain-containing protein" evidence="2">
    <location>
        <begin position="23"/>
        <end position="296"/>
    </location>
</feature>
<name>A0AA39NW18_9AGAR</name>
<comment type="caution">
    <text evidence="3">The sequence shown here is derived from an EMBL/GenBank/DDBJ whole genome shotgun (WGS) entry which is preliminary data.</text>
</comment>
<gene>
    <name evidence="3" type="ORF">IW261DRAFT_1505921</name>
</gene>
<dbReference type="EMBL" id="JAUEPR010000036">
    <property type="protein sequence ID" value="KAK0472930.1"/>
    <property type="molecule type" value="Genomic_DNA"/>
</dbReference>
<evidence type="ECO:0000256" key="2">
    <source>
        <dbReference type="SAM" id="SignalP"/>
    </source>
</evidence>
<keyword evidence="2" id="KW-0732">Signal</keyword>
<keyword evidence="1" id="KW-1133">Transmembrane helix</keyword>
<evidence type="ECO:0000313" key="4">
    <source>
        <dbReference type="Proteomes" id="UP001175227"/>
    </source>
</evidence>
<dbReference type="AlphaFoldDB" id="A0AA39NW18"/>
<evidence type="ECO:0000313" key="3">
    <source>
        <dbReference type="EMBL" id="KAK0472930.1"/>
    </source>
</evidence>
<dbReference type="Proteomes" id="UP001175227">
    <property type="component" value="Unassembled WGS sequence"/>
</dbReference>
<sequence>MSLGPFHAISVLSVASISFSLQIQLPDEKHVPGQNVTVILIHEEGDPPDVLLKKLHPIHNKTSNNVVNYQILAFGNDSKNHSSPTPIASSSVFEVNDNNKGHPHHGSDKGLIVGAVLGSVALVVIVLLTVYTILFRSRRRRRFQDRLVRHSDTPASSFVQYLYAKYPPHRNIGRTNPGDSPPPVYISPSRTSACTSLGHSMGTMSISSSTTSFGQKPLTDRQMDIQGRLHSLQEKLLKLEGASWRGQGDIEAAENDAEILDTKAKTGTLKDFMESPWALNATDVVPSELVHCFTSY</sequence>
<feature type="signal peptide" evidence="2">
    <location>
        <begin position="1"/>
        <end position="22"/>
    </location>
</feature>
<accession>A0AA39NW18</accession>
<organism evidence="3 4">
    <name type="scientific">Armillaria novae-zelandiae</name>
    <dbReference type="NCBI Taxonomy" id="153914"/>
    <lineage>
        <taxon>Eukaryota</taxon>
        <taxon>Fungi</taxon>
        <taxon>Dikarya</taxon>
        <taxon>Basidiomycota</taxon>
        <taxon>Agaricomycotina</taxon>
        <taxon>Agaricomycetes</taxon>
        <taxon>Agaricomycetidae</taxon>
        <taxon>Agaricales</taxon>
        <taxon>Marasmiineae</taxon>
        <taxon>Physalacriaceae</taxon>
        <taxon>Armillaria</taxon>
    </lineage>
</organism>